<sequence length="254" mass="27894">MEETISLKEIVEVLKKRLLLIISLVIGAGLISALITYFVLTPTYESSTQFIVNQSTEMRSTEFNVNDIRTNVELINTYNVIIKSPRILSEVAEELDLPLTSEQLSGKIQVASAQNSQVVTVTATDIDPETATAIANTTVETFQREIPQLMNVDNVKILSEADTPADPQPVNPNPMLNIAIAIVVGGMVGVGLAFLFEYLDNTIKSEADVEKELELPVLGVISHITEDDVITSQFNHAQKRRVRSEPSGQTKKSI</sequence>
<feature type="transmembrane region" description="Helical" evidence="7">
    <location>
        <begin position="18"/>
        <end position="40"/>
    </location>
</feature>
<organism evidence="10 11">
    <name type="scientific">Terrihalobacillus insolitus</name>
    <dbReference type="NCBI Taxonomy" id="2950438"/>
    <lineage>
        <taxon>Bacteria</taxon>
        <taxon>Bacillati</taxon>
        <taxon>Bacillota</taxon>
        <taxon>Bacilli</taxon>
        <taxon>Bacillales</taxon>
        <taxon>Bacillaceae</taxon>
        <taxon>Terrihalobacillus</taxon>
    </lineage>
</organism>
<dbReference type="GO" id="GO:0005886">
    <property type="term" value="C:plasma membrane"/>
    <property type="evidence" value="ECO:0007669"/>
    <property type="project" value="UniProtKB-SubCell"/>
</dbReference>
<evidence type="ECO:0000256" key="3">
    <source>
        <dbReference type="ARBA" id="ARBA00022475"/>
    </source>
</evidence>
<keyword evidence="3" id="KW-1003">Cell membrane</keyword>
<feature type="domain" description="Tyrosine-protein kinase G-rich" evidence="9">
    <location>
        <begin position="143"/>
        <end position="195"/>
    </location>
</feature>
<accession>A0A9X3WTC4</accession>
<evidence type="ECO:0000256" key="2">
    <source>
        <dbReference type="ARBA" id="ARBA00006683"/>
    </source>
</evidence>
<evidence type="ECO:0000259" key="8">
    <source>
        <dbReference type="Pfam" id="PF02706"/>
    </source>
</evidence>
<evidence type="ECO:0000256" key="6">
    <source>
        <dbReference type="ARBA" id="ARBA00023136"/>
    </source>
</evidence>
<dbReference type="InterPro" id="IPR032807">
    <property type="entry name" value="GNVR"/>
</dbReference>
<dbReference type="PANTHER" id="PTHR32309">
    <property type="entry name" value="TYROSINE-PROTEIN KINASE"/>
    <property type="match status" value="1"/>
</dbReference>
<reference evidence="10" key="1">
    <citation type="submission" date="2022-06" db="EMBL/GenBank/DDBJ databases">
        <title>Aquibacillus sp. a new bacterium isolated from soil saline samples.</title>
        <authorList>
            <person name="Galisteo C."/>
            <person name="De La Haba R."/>
            <person name="Sanchez-Porro C."/>
            <person name="Ventosa A."/>
        </authorList>
    </citation>
    <scope>NUCLEOTIDE SEQUENCE</scope>
    <source>
        <strain evidence="10">3ASR75-11</strain>
    </source>
</reference>
<keyword evidence="5 7" id="KW-1133">Transmembrane helix</keyword>
<comment type="subcellular location">
    <subcellularLocation>
        <location evidence="1">Cell membrane</location>
        <topology evidence="1">Multi-pass membrane protein</topology>
    </subcellularLocation>
</comment>
<name>A0A9X3WTC4_9BACI</name>
<keyword evidence="4 7" id="KW-0812">Transmembrane</keyword>
<dbReference type="RefSeq" id="WP_272435190.1">
    <property type="nucleotide sequence ID" value="NZ_JAMQKB010000001.1"/>
</dbReference>
<dbReference type="InterPro" id="IPR050445">
    <property type="entry name" value="Bact_polysacc_biosynth/exp"/>
</dbReference>
<feature type="transmembrane region" description="Helical" evidence="7">
    <location>
        <begin position="175"/>
        <end position="196"/>
    </location>
</feature>
<dbReference type="AlphaFoldDB" id="A0A9X3WTC4"/>
<dbReference type="Pfam" id="PF13807">
    <property type="entry name" value="GNVR"/>
    <property type="match status" value="1"/>
</dbReference>
<evidence type="ECO:0000256" key="1">
    <source>
        <dbReference type="ARBA" id="ARBA00004651"/>
    </source>
</evidence>
<dbReference type="PANTHER" id="PTHR32309:SF13">
    <property type="entry name" value="FERRIC ENTEROBACTIN TRANSPORT PROTEIN FEPE"/>
    <property type="match status" value="1"/>
</dbReference>
<comment type="similarity">
    <text evidence="2">Belongs to the CpsC/CapA family.</text>
</comment>
<feature type="domain" description="Polysaccharide chain length determinant N-terminal" evidence="8">
    <location>
        <begin position="3"/>
        <end position="95"/>
    </location>
</feature>
<dbReference type="Pfam" id="PF02706">
    <property type="entry name" value="Wzz"/>
    <property type="match status" value="1"/>
</dbReference>
<keyword evidence="11" id="KW-1185">Reference proteome</keyword>
<evidence type="ECO:0000256" key="4">
    <source>
        <dbReference type="ARBA" id="ARBA00022692"/>
    </source>
</evidence>
<dbReference type="InterPro" id="IPR003856">
    <property type="entry name" value="LPS_length_determ_N"/>
</dbReference>
<evidence type="ECO:0000313" key="10">
    <source>
        <dbReference type="EMBL" id="MDC3423496.1"/>
    </source>
</evidence>
<dbReference type="EMBL" id="JAMQKB010000001">
    <property type="protein sequence ID" value="MDC3423496.1"/>
    <property type="molecule type" value="Genomic_DNA"/>
</dbReference>
<evidence type="ECO:0000256" key="5">
    <source>
        <dbReference type="ARBA" id="ARBA00022989"/>
    </source>
</evidence>
<dbReference type="Proteomes" id="UP001145050">
    <property type="component" value="Unassembled WGS sequence"/>
</dbReference>
<proteinExistence type="inferred from homology"/>
<evidence type="ECO:0000256" key="7">
    <source>
        <dbReference type="SAM" id="Phobius"/>
    </source>
</evidence>
<comment type="caution">
    <text evidence="10">The sequence shown here is derived from an EMBL/GenBank/DDBJ whole genome shotgun (WGS) entry which is preliminary data.</text>
</comment>
<evidence type="ECO:0000313" key="11">
    <source>
        <dbReference type="Proteomes" id="UP001145050"/>
    </source>
</evidence>
<gene>
    <name evidence="10" type="ORF">NC797_03115</name>
</gene>
<evidence type="ECO:0000259" key="9">
    <source>
        <dbReference type="Pfam" id="PF13807"/>
    </source>
</evidence>
<protein>
    <submittedName>
        <fullName evidence="10">Wzz/FepE/Etk N-terminal domain-containing protein</fullName>
    </submittedName>
</protein>
<dbReference type="GO" id="GO:0004713">
    <property type="term" value="F:protein tyrosine kinase activity"/>
    <property type="evidence" value="ECO:0007669"/>
    <property type="project" value="TreeGrafter"/>
</dbReference>
<keyword evidence="6 7" id="KW-0472">Membrane</keyword>